<proteinExistence type="predicted"/>
<reference evidence="1" key="1">
    <citation type="submission" date="2021-03" db="EMBL/GenBank/DDBJ databases">
        <title>Draft genome sequence of rust myrtle Austropuccinia psidii MF-1, a brazilian biotype.</title>
        <authorList>
            <person name="Quecine M.C."/>
            <person name="Pachon D.M.R."/>
            <person name="Bonatelli M.L."/>
            <person name="Correr F.H."/>
            <person name="Franceschini L.M."/>
            <person name="Leite T.F."/>
            <person name="Margarido G.R.A."/>
            <person name="Almeida C.A."/>
            <person name="Ferrarezi J.A."/>
            <person name="Labate C.A."/>
        </authorList>
    </citation>
    <scope>NUCLEOTIDE SEQUENCE</scope>
    <source>
        <strain evidence="1">MF-1</strain>
    </source>
</reference>
<organism evidence="1 2">
    <name type="scientific">Austropuccinia psidii MF-1</name>
    <dbReference type="NCBI Taxonomy" id="1389203"/>
    <lineage>
        <taxon>Eukaryota</taxon>
        <taxon>Fungi</taxon>
        <taxon>Dikarya</taxon>
        <taxon>Basidiomycota</taxon>
        <taxon>Pucciniomycotina</taxon>
        <taxon>Pucciniomycetes</taxon>
        <taxon>Pucciniales</taxon>
        <taxon>Sphaerophragmiaceae</taxon>
        <taxon>Austropuccinia</taxon>
    </lineage>
</organism>
<sequence length="124" mass="14871">MWKGGCETAERFIAEENKYNKQMLQENGRLICGTIHYHQIDRENAVEVRPTEEFSRKHPVFPVFLVKAYYQKEEDKFPSRTKSHAPQDIVEVEGSLVPVEKIMQSRRIRLKRKDHRHYLVRFKN</sequence>
<dbReference type="EMBL" id="AVOT02005821">
    <property type="protein sequence ID" value="MBW0480049.1"/>
    <property type="molecule type" value="Genomic_DNA"/>
</dbReference>
<keyword evidence="2" id="KW-1185">Reference proteome</keyword>
<gene>
    <name evidence="1" type="ORF">O181_019764</name>
</gene>
<name>A0A9Q3CA68_9BASI</name>
<evidence type="ECO:0000313" key="2">
    <source>
        <dbReference type="Proteomes" id="UP000765509"/>
    </source>
</evidence>
<accession>A0A9Q3CA68</accession>
<dbReference type="Proteomes" id="UP000765509">
    <property type="component" value="Unassembled WGS sequence"/>
</dbReference>
<comment type="caution">
    <text evidence="1">The sequence shown here is derived from an EMBL/GenBank/DDBJ whole genome shotgun (WGS) entry which is preliminary data.</text>
</comment>
<dbReference type="AlphaFoldDB" id="A0A9Q3CA68"/>
<evidence type="ECO:0000313" key="1">
    <source>
        <dbReference type="EMBL" id="MBW0480049.1"/>
    </source>
</evidence>
<protein>
    <submittedName>
        <fullName evidence="1">Uncharacterized protein</fullName>
    </submittedName>
</protein>
<dbReference type="OrthoDB" id="4360000at2759"/>